<dbReference type="InterPro" id="IPR014031">
    <property type="entry name" value="Ketoacyl_synth_C"/>
</dbReference>
<dbReference type="Pfam" id="PF22336">
    <property type="entry name" value="RhiE-like_linker"/>
    <property type="match status" value="1"/>
</dbReference>
<dbReference type="CDD" id="cd00833">
    <property type="entry name" value="PKS"/>
    <property type="match status" value="1"/>
</dbReference>
<dbReference type="GO" id="GO:0005737">
    <property type="term" value="C:cytoplasm"/>
    <property type="evidence" value="ECO:0007669"/>
    <property type="project" value="TreeGrafter"/>
</dbReference>
<proteinExistence type="inferred from homology"/>
<dbReference type="InterPro" id="IPR050091">
    <property type="entry name" value="PKS_NRPS_Biosynth_Enz"/>
</dbReference>
<dbReference type="AlphaFoldDB" id="A0AAX0AUT1"/>
<dbReference type="SMART" id="SM00825">
    <property type="entry name" value="PKS_KS"/>
    <property type="match status" value="1"/>
</dbReference>
<dbReference type="PANTHER" id="PTHR43775">
    <property type="entry name" value="FATTY ACID SYNTHASE"/>
    <property type="match status" value="1"/>
</dbReference>
<dbReference type="RefSeq" id="WP_173710152.1">
    <property type="nucleotide sequence ID" value="NZ_JABSWW010000001.1"/>
</dbReference>
<sequence length="687" mass="77315">MEELKKKEIAIIGMSVDFPMSESLDELWKNIMSERSFIKKIPSNRWSEYNVDSSENINSEKSEFFGGFVDDIDCFDASFFNISPREAMFMDPQQRMSMQLAWKAIEDAGYKINDLKKSKTGVFMAVCNTDYSEMIERFSEKIDAYIPTGTSNAIVSNRISYWFDFNGPSMTIDAACASSLVAVQQAVRSIESGDCQCALVGGVNLCWSPRRFIALSKSGMLSKTGVCSAFDEKADGYTRAEGGAIIILKSLDEAIKDNDHIYGVIKGIGTNHGGRTNSLTITNAKAHSDLIAEVYKKAGVSPETVGYIETHGPGTQLGDPIEIHGLKKAFNQLASYFDVDMERETCGLGSIKTNIGHMESVAGLAGMIKVLAAMKNKIIPATINFENVNPMIKLEDSPFYIANKARDWKRNIARDGKSVPRRAGVSSFGFGGTNSHIVLEEYISNDSECSSSRRNQLIPLSAKSTNQLNKYAEVLMQYLKNNYFDRNSIENDLNINNIAYTLQLGREEMEKRAIFLADSIEEFISVLEAFCKGRYVKDKIWIGESKKLNNLNDNILELIENTELDKVAQYWVQGFDIDWKDFNNKGICKKISLPTYVFAKEHYWIPGMKIEITCNNQKEDSQYEEIIKVESNSASIRLRNLNEINNNFYQGVKAKPIIKLEAIIKKVQSVNKKEKIKSSIKKKKIYH</sequence>
<evidence type="ECO:0000259" key="8">
    <source>
        <dbReference type="PROSITE" id="PS52004"/>
    </source>
</evidence>
<keyword evidence="4" id="KW-0597">Phosphoprotein</keyword>
<dbReference type="GO" id="GO:0004312">
    <property type="term" value="F:fatty acid synthase activity"/>
    <property type="evidence" value="ECO:0007669"/>
    <property type="project" value="TreeGrafter"/>
</dbReference>
<dbReference type="Pfam" id="PF00109">
    <property type="entry name" value="ketoacyl-synt"/>
    <property type="match status" value="1"/>
</dbReference>
<keyword evidence="5 7" id="KW-0808">Transferase</keyword>
<dbReference type="InterPro" id="IPR020841">
    <property type="entry name" value="PKS_Beta-ketoAc_synthase_dom"/>
</dbReference>
<comment type="pathway">
    <text evidence="1">Antibiotic biosynthesis.</text>
</comment>
<dbReference type="GO" id="GO:0006633">
    <property type="term" value="P:fatty acid biosynthetic process"/>
    <property type="evidence" value="ECO:0007669"/>
    <property type="project" value="InterPro"/>
</dbReference>
<dbReference type="GO" id="GO:0004315">
    <property type="term" value="F:3-oxoacyl-[acyl-carrier-protein] synthase activity"/>
    <property type="evidence" value="ECO:0007669"/>
    <property type="project" value="InterPro"/>
</dbReference>
<dbReference type="GO" id="GO:0005886">
    <property type="term" value="C:plasma membrane"/>
    <property type="evidence" value="ECO:0007669"/>
    <property type="project" value="TreeGrafter"/>
</dbReference>
<dbReference type="EMBL" id="JABSWW010000001">
    <property type="protein sequence ID" value="NRT86800.1"/>
    <property type="molecule type" value="Genomic_DNA"/>
</dbReference>
<dbReference type="Proteomes" id="UP001193748">
    <property type="component" value="Unassembled WGS sequence"/>
</dbReference>
<evidence type="ECO:0000256" key="1">
    <source>
        <dbReference type="ARBA" id="ARBA00004792"/>
    </source>
</evidence>
<dbReference type="Pfam" id="PF02801">
    <property type="entry name" value="Ketoacyl-synt_C"/>
    <property type="match status" value="1"/>
</dbReference>
<dbReference type="Gene3D" id="3.40.47.10">
    <property type="match status" value="1"/>
</dbReference>
<dbReference type="GO" id="GO:0071770">
    <property type="term" value="P:DIM/DIP cell wall layer assembly"/>
    <property type="evidence" value="ECO:0007669"/>
    <property type="project" value="TreeGrafter"/>
</dbReference>
<evidence type="ECO:0000313" key="10">
    <source>
        <dbReference type="Proteomes" id="UP001193748"/>
    </source>
</evidence>
<feature type="domain" description="Ketosynthase family 3 (KS3)" evidence="8">
    <location>
        <begin position="6"/>
        <end position="441"/>
    </location>
</feature>
<protein>
    <submittedName>
        <fullName evidence="9">Acyl transferase domain-containing protein</fullName>
    </submittedName>
</protein>
<evidence type="ECO:0000256" key="6">
    <source>
        <dbReference type="ARBA" id="ARBA00022737"/>
    </source>
</evidence>
<dbReference type="Gene3D" id="1.10.1240.100">
    <property type="match status" value="1"/>
</dbReference>
<reference evidence="9" key="1">
    <citation type="submission" date="2020-05" db="EMBL/GenBank/DDBJ databases">
        <authorList>
            <person name="Brown S."/>
            <person name="Huntemann M."/>
            <person name="Clum A."/>
            <person name="Spunde A."/>
            <person name="Palaniappan K."/>
            <person name="Ritter S."/>
            <person name="Mikhailova N."/>
            <person name="Chen I.-M."/>
            <person name="Stamatis D."/>
            <person name="Reddy T."/>
            <person name="O'Malley R."/>
            <person name="Daum C."/>
            <person name="Shapiro N."/>
            <person name="Ivanova N."/>
            <person name="Kyrpides N."/>
            <person name="Woyke T."/>
        </authorList>
    </citation>
    <scope>NUCLEOTIDE SEQUENCE</scope>
    <source>
        <strain evidence="9">DJ080</strain>
    </source>
</reference>
<dbReference type="PROSITE" id="PS52004">
    <property type="entry name" value="KS3_2"/>
    <property type="match status" value="1"/>
</dbReference>
<name>A0AAX0AUT1_CLOBE</name>
<comment type="caution">
    <text evidence="9">The sequence shown here is derived from an EMBL/GenBank/DDBJ whole genome shotgun (WGS) entry which is preliminary data.</text>
</comment>
<comment type="similarity">
    <text evidence="7">Belongs to the thiolase-like superfamily. Beta-ketoacyl-ACP synthases family.</text>
</comment>
<keyword evidence="3" id="KW-0963">Cytoplasm</keyword>
<evidence type="ECO:0000313" key="9">
    <source>
        <dbReference type="EMBL" id="NRT86800.1"/>
    </source>
</evidence>
<evidence type="ECO:0000256" key="7">
    <source>
        <dbReference type="RuleBase" id="RU003694"/>
    </source>
</evidence>
<gene>
    <name evidence="9" type="ORF">B0H41_000479</name>
</gene>
<reference evidence="9" key="2">
    <citation type="journal article" date="2022" name="Nat. Biotechnol.">
        <title>Carbon-negative production of acetone and isopropanol by gas fermentation at industrial pilot scale.</title>
        <authorList>
            <person name="Liew F.E."/>
            <person name="Nogle R."/>
            <person name="Abdalla T."/>
            <person name="Rasor B.J."/>
            <person name="Canter C."/>
            <person name="Jensen R.O."/>
            <person name="Wang L."/>
            <person name="Strutz J."/>
            <person name="Chirania P."/>
            <person name="De Tissera S."/>
            <person name="Mueller A.P."/>
            <person name="Ruan Z."/>
            <person name="Gao A."/>
            <person name="Tran L."/>
            <person name="Engle N.L."/>
            <person name="Bromley J.C."/>
            <person name="Daniell J."/>
            <person name="Conrado R."/>
            <person name="Tschaplinski T.J."/>
            <person name="Giannone R.J."/>
            <person name="Hettich R.L."/>
            <person name="Karim A.S."/>
            <person name="Simpson S.D."/>
            <person name="Brown S.D."/>
            <person name="Leang C."/>
            <person name="Jewett M.C."/>
            <person name="Kopke M."/>
        </authorList>
    </citation>
    <scope>NUCLEOTIDE SEQUENCE</scope>
    <source>
        <strain evidence="9">DJ080</strain>
    </source>
</reference>
<keyword evidence="6" id="KW-0677">Repeat</keyword>
<accession>A0AAX0AUT1</accession>
<dbReference type="InterPro" id="IPR018201">
    <property type="entry name" value="Ketoacyl_synth_AS"/>
</dbReference>
<dbReference type="PROSITE" id="PS00606">
    <property type="entry name" value="KS3_1"/>
    <property type="match status" value="1"/>
</dbReference>
<organism evidence="9 10">
    <name type="scientific">Clostridium beijerinckii</name>
    <name type="common">Clostridium MP</name>
    <dbReference type="NCBI Taxonomy" id="1520"/>
    <lineage>
        <taxon>Bacteria</taxon>
        <taxon>Bacillati</taxon>
        <taxon>Bacillota</taxon>
        <taxon>Clostridia</taxon>
        <taxon>Eubacteriales</taxon>
        <taxon>Clostridiaceae</taxon>
        <taxon>Clostridium</taxon>
    </lineage>
</organism>
<keyword evidence="2" id="KW-0596">Phosphopantetheine</keyword>
<evidence type="ECO:0000256" key="2">
    <source>
        <dbReference type="ARBA" id="ARBA00022450"/>
    </source>
</evidence>
<dbReference type="InterPro" id="IPR016039">
    <property type="entry name" value="Thiolase-like"/>
</dbReference>
<dbReference type="SUPFAM" id="SSF53901">
    <property type="entry name" value="Thiolase-like"/>
    <property type="match status" value="1"/>
</dbReference>
<dbReference type="InterPro" id="IPR014030">
    <property type="entry name" value="Ketoacyl_synth_N"/>
</dbReference>
<evidence type="ECO:0000256" key="5">
    <source>
        <dbReference type="ARBA" id="ARBA00022679"/>
    </source>
</evidence>
<dbReference type="PANTHER" id="PTHR43775:SF37">
    <property type="entry name" value="SI:DKEY-61P9.11"/>
    <property type="match status" value="1"/>
</dbReference>
<evidence type="ECO:0000256" key="3">
    <source>
        <dbReference type="ARBA" id="ARBA00022490"/>
    </source>
</evidence>
<evidence type="ECO:0000256" key="4">
    <source>
        <dbReference type="ARBA" id="ARBA00022553"/>
    </source>
</evidence>
<dbReference type="InterPro" id="IPR054514">
    <property type="entry name" value="RhiE-like_linker"/>
</dbReference>